<name>A0ABS6JVU2_9BACI</name>
<evidence type="ECO:0000313" key="3">
    <source>
        <dbReference type="Proteomes" id="UP000790580"/>
    </source>
</evidence>
<keyword evidence="3" id="KW-1185">Reference proteome</keyword>
<dbReference type="InterPro" id="IPR036514">
    <property type="entry name" value="SGNH_hydro_sf"/>
</dbReference>
<protein>
    <submittedName>
        <fullName evidence="2">SGNH/GDSL hydrolase family protein</fullName>
    </submittedName>
</protein>
<dbReference type="SUPFAM" id="SSF52266">
    <property type="entry name" value="SGNH hydrolase"/>
    <property type="match status" value="1"/>
</dbReference>
<gene>
    <name evidence="2" type="ORF">KS407_14895</name>
</gene>
<dbReference type="Gene3D" id="3.40.50.1110">
    <property type="entry name" value="SGNH hydrolase"/>
    <property type="match status" value="1"/>
</dbReference>
<reference evidence="2 3" key="1">
    <citation type="submission" date="2021-06" db="EMBL/GenBank/DDBJ databases">
        <title>Bacillus sp. RD4P76, an endophyte from a halophyte.</title>
        <authorList>
            <person name="Sun J.-Q."/>
        </authorList>
    </citation>
    <scope>NUCLEOTIDE SEQUENCE [LARGE SCALE GENOMIC DNA]</scope>
    <source>
        <strain evidence="2 3">JCM 17098</strain>
    </source>
</reference>
<keyword evidence="1" id="KW-0175">Coiled coil</keyword>
<evidence type="ECO:0000256" key="1">
    <source>
        <dbReference type="SAM" id="Coils"/>
    </source>
</evidence>
<evidence type="ECO:0000313" key="2">
    <source>
        <dbReference type="EMBL" id="MBU9722702.1"/>
    </source>
</evidence>
<proteinExistence type="predicted"/>
<organism evidence="2 3">
    <name type="scientific">Evansella alkalicola</name>
    <dbReference type="NCBI Taxonomy" id="745819"/>
    <lineage>
        <taxon>Bacteria</taxon>
        <taxon>Bacillati</taxon>
        <taxon>Bacillota</taxon>
        <taxon>Bacilli</taxon>
        <taxon>Bacillales</taxon>
        <taxon>Bacillaceae</taxon>
        <taxon>Evansella</taxon>
    </lineage>
</organism>
<dbReference type="GO" id="GO:0016787">
    <property type="term" value="F:hydrolase activity"/>
    <property type="evidence" value="ECO:0007669"/>
    <property type="project" value="UniProtKB-KW"/>
</dbReference>
<sequence length="288" mass="33096">MKRLSVLLVIFICIGVVLWGRYSYQEKLSSTAASAQAEREQTIAEQKQVQEEMELARMEEEQQHFQALTSGVEPSISQRIEDLYFGELAEEDAINILAFGSKALVDSQNEGIDPWPVLLERELNEGYGKTMFNVETVALGDNSSIEVLQNGLYQDVVNADTNIVIFEPFLWNSNSGVDITHTLDSMEIIISAFYRDNPDILLYVQPSQPVYDTYFYPQQEEQLKEFATTNGYQYIDFWQDWPSVDSEDILQYVHSEHNMPTQAGHELWSKSIERLFINHAAIEEELEE</sequence>
<dbReference type="RefSeq" id="WP_088076567.1">
    <property type="nucleotide sequence ID" value="NZ_JAHQCR010000058.1"/>
</dbReference>
<keyword evidence="2" id="KW-0378">Hydrolase</keyword>
<dbReference type="Proteomes" id="UP000790580">
    <property type="component" value="Unassembled WGS sequence"/>
</dbReference>
<feature type="coiled-coil region" evidence="1">
    <location>
        <begin position="32"/>
        <end position="63"/>
    </location>
</feature>
<comment type="caution">
    <text evidence="2">The sequence shown here is derived from an EMBL/GenBank/DDBJ whole genome shotgun (WGS) entry which is preliminary data.</text>
</comment>
<accession>A0ABS6JVU2</accession>
<dbReference type="EMBL" id="JAHQCR010000058">
    <property type="protein sequence ID" value="MBU9722702.1"/>
    <property type="molecule type" value="Genomic_DNA"/>
</dbReference>